<protein>
    <submittedName>
        <fullName evidence="2">Uncharacterized protein</fullName>
    </submittedName>
</protein>
<evidence type="ECO:0000256" key="1">
    <source>
        <dbReference type="SAM" id="MobiDB-lite"/>
    </source>
</evidence>
<dbReference type="Proteomes" id="UP001153069">
    <property type="component" value="Unassembled WGS sequence"/>
</dbReference>
<sequence>MGRKSKEIDACFVESAMDLIAIGQGRDRRKKSGTSTGSGKMKKKSRPSRVELEDNSGLAGMMGSLTRGSDSSLRGSATSTSTARSGGCADHRRRRSSCVSCARSAKNDLSMSCSSSSSQNTNTLRRMSTREFAGSVAGLEPQQVLEHLEVCAASRRDMSEVSEYLSSIRRSS</sequence>
<accession>A0A9N8HQK3</accession>
<dbReference type="EMBL" id="CAICTM010001295">
    <property type="protein sequence ID" value="CAB9522386.1"/>
    <property type="molecule type" value="Genomic_DNA"/>
</dbReference>
<proteinExistence type="predicted"/>
<organism evidence="2 3">
    <name type="scientific">Seminavis robusta</name>
    <dbReference type="NCBI Taxonomy" id="568900"/>
    <lineage>
        <taxon>Eukaryota</taxon>
        <taxon>Sar</taxon>
        <taxon>Stramenopiles</taxon>
        <taxon>Ochrophyta</taxon>
        <taxon>Bacillariophyta</taxon>
        <taxon>Bacillariophyceae</taxon>
        <taxon>Bacillariophycidae</taxon>
        <taxon>Naviculales</taxon>
        <taxon>Naviculaceae</taxon>
        <taxon>Seminavis</taxon>
    </lineage>
</organism>
<comment type="caution">
    <text evidence="2">The sequence shown here is derived from an EMBL/GenBank/DDBJ whole genome shotgun (WGS) entry which is preliminary data.</text>
</comment>
<evidence type="ECO:0000313" key="3">
    <source>
        <dbReference type="Proteomes" id="UP001153069"/>
    </source>
</evidence>
<feature type="region of interest" description="Disordered" evidence="1">
    <location>
        <begin position="22"/>
        <end position="96"/>
    </location>
</feature>
<evidence type="ECO:0000313" key="2">
    <source>
        <dbReference type="EMBL" id="CAB9522386.1"/>
    </source>
</evidence>
<reference evidence="2" key="1">
    <citation type="submission" date="2020-06" db="EMBL/GenBank/DDBJ databases">
        <authorList>
            <consortium name="Plant Systems Biology data submission"/>
        </authorList>
    </citation>
    <scope>NUCLEOTIDE SEQUENCE</scope>
    <source>
        <strain evidence="2">D6</strain>
    </source>
</reference>
<dbReference type="AlphaFoldDB" id="A0A9N8HQK3"/>
<feature type="compositionally biased region" description="Low complexity" evidence="1">
    <location>
        <begin position="68"/>
        <end position="87"/>
    </location>
</feature>
<name>A0A9N8HQK3_9STRA</name>
<keyword evidence="3" id="KW-1185">Reference proteome</keyword>
<gene>
    <name evidence="2" type="ORF">SEMRO_1297_G260450.1</name>
</gene>